<evidence type="ECO:0000313" key="2">
    <source>
        <dbReference type="EMBL" id="AKT40971.1"/>
    </source>
</evidence>
<dbReference type="Proteomes" id="UP000067626">
    <property type="component" value="Chromosome"/>
</dbReference>
<dbReference type="KEGG" id="ccro:CMC5_051280"/>
<feature type="region of interest" description="Disordered" evidence="1">
    <location>
        <begin position="1"/>
        <end position="52"/>
    </location>
</feature>
<keyword evidence="3" id="KW-1185">Reference proteome</keyword>
<protein>
    <recommendedName>
        <fullName evidence="4">STAS domain-containing protein</fullName>
    </recommendedName>
</protein>
<feature type="compositionally biased region" description="Low complexity" evidence="1">
    <location>
        <begin position="17"/>
        <end position="29"/>
    </location>
</feature>
<sequence length="185" mass="20169">MAADVFTPPPPPRGLHSPSASEVLSSFSASRKRQAGRTKAEPPIRLSGTRREHHTACGGIEITIPASEILVLRAWGHFDAELSERTVALAEPRVTVASHSFVLFLDLNELESYDSAARVLLTNWLQELRPRAEAIHVSTRSRLVSMGVAVANLALEGGLLAYGPEHRSRYDAVLQQTVQRSAARS</sequence>
<dbReference type="RefSeq" id="WP_050432821.1">
    <property type="nucleotide sequence ID" value="NZ_CP012159.1"/>
</dbReference>
<dbReference type="AlphaFoldDB" id="A0A0K1EJC4"/>
<dbReference type="OrthoDB" id="5515710at2"/>
<evidence type="ECO:0008006" key="4">
    <source>
        <dbReference type="Google" id="ProtNLM"/>
    </source>
</evidence>
<accession>A0A0K1EJC4</accession>
<evidence type="ECO:0000313" key="3">
    <source>
        <dbReference type="Proteomes" id="UP000067626"/>
    </source>
</evidence>
<organism evidence="2 3">
    <name type="scientific">Chondromyces crocatus</name>
    <dbReference type="NCBI Taxonomy" id="52"/>
    <lineage>
        <taxon>Bacteria</taxon>
        <taxon>Pseudomonadati</taxon>
        <taxon>Myxococcota</taxon>
        <taxon>Polyangia</taxon>
        <taxon>Polyangiales</taxon>
        <taxon>Polyangiaceae</taxon>
        <taxon>Chondromyces</taxon>
    </lineage>
</organism>
<proteinExistence type="predicted"/>
<dbReference type="STRING" id="52.CMC5_051280"/>
<reference evidence="2 3" key="1">
    <citation type="submission" date="2015-07" db="EMBL/GenBank/DDBJ databases">
        <title>Genome analysis of myxobacterium Chondromyces crocatus Cm c5 reveals a high potential for natural compound synthesis and the genetic basis for the loss of fruiting body formation.</title>
        <authorList>
            <person name="Zaburannyi N."/>
            <person name="Bunk B."/>
            <person name="Maier J."/>
            <person name="Overmann J."/>
            <person name="Mueller R."/>
        </authorList>
    </citation>
    <scope>NUCLEOTIDE SEQUENCE [LARGE SCALE GENOMIC DNA]</scope>
    <source>
        <strain evidence="2 3">Cm c5</strain>
    </source>
</reference>
<evidence type="ECO:0000256" key="1">
    <source>
        <dbReference type="SAM" id="MobiDB-lite"/>
    </source>
</evidence>
<gene>
    <name evidence="2" type="ORF">CMC5_051280</name>
</gene>
<name>A0A0K1EJC4_CHOCO</name>
<dbReference type="EMBL" id="CP012159">
    <property type="protein sequence ID" value="AKT40971.1"/>
    <property type="molecule type" value="Genomic_DNA"/>
</dbReference>